<gene>
    <name evidence="1" type="ORF">TPA0598_15_00270</name>
</gene>
<dbReference type="EMBL" id="BBNO01000015">
    <property type="protein sequence ID" value="GAO12988.1"/>
    <property type="molecule type" value="Genomic_DNA"/>
</dbReference>
<dbReference type="GO" id="GO:0004812">
    <property type="term" value="F:aminoacyl-tRNA ligase activity"/>
    <property type="evidence" value="ECO:0007669"/>
    <property type="project" value="UniProtKB-KW"/>
</dbReference>
<evidence type="ECO:0000313" key="1">
    <source>
        <dbReference type="EMBL" id="GAO12988.1"/>
    </source>
</evidence>
<keyword evidence="1" id="KW-0030">Aminoacyl-tRNA synthetase</keyword>
<reference evidence="2" key="1">
    <citation type="submission" date="2014-09" db="EMBL/GenBank/DDBJ databases">
        <title>Whole genome shotgun sequence of Streptomyces sp. NBRC 110027.</title>
        <authorList>
            <person name="Komaki H."/>
            <person name="Ichikawa N."/>
            <person name="Katano-Makiyama Y."/>
            <person name="Hosoyama A."/>
            <person name="Hashimoto M."/>
            <person name="Uohara A."/>
            <person name="Kitahashi Y."/>
            <person name="Ohji S."/>
            <person name="Kimura A."/>
            <person name="Yamazoe A."/>
            <person name="Igarashi Y."/>
            <person name="Fujita N."/>
        </authorList>
    </citation>
    <scope>NUCLEOTIDE SEQUENCE [LARGE SCALE GENOMIC DNA]</scope>
    <source>
        <strain evidence="2">NBRC 110027</strain>
    </source>
</reference>
<proteinExistence type="predicted"/>
<evidence type="ECO:0000313" key="2">
    <source>
        <dbReference type="Proteomes" id="UP000048965"/>
    </source>
</evidence>
<comment type="caution">
    <text evidence="1">The sequence shown here is derived from an EMBL/GenBank/DDBJ whole genome shotgun (WGS) entry which is preliminary data.</text>
</comment>
<reference evidence="1 2" key="2">
    <citation type="journal article" date="2015" name="Stand. Genomic Sci.">
        <title>Draft genome sequence of marine-derived Streptomyces sp. TP-A0598, a producer of anti-MRSA antibiotic lydicamycins.</title>
        <authorList>
            <person name="Komaki H."/>
            <person name="Ichikawa N."/>
            <person name="Hosoyama A."/>
            <person name="Fujita N."/>
            <person name="Igarashi Y."/>
        </authorList>
    </citation>
    <scope>NUCLEOTIDE SEQUENCE [LARGE SCALE GENOMIC DNA]</scope>
    <source>
        <strain evidence="1 2">NBRC 110027</strain>
    </source>
</reference>
<dbReference type="AlphaFoldDB" id="A0A0P4RHV1"/>
<name>A0A0P4RHV1_9ACTN</name>
<protein>
    <submittedName>
        <fullName evidence="1">Arginyl-tRNA synthetase</fullName>
    </submittedName>
</protein>
<organism evidence="1 2">
    <name type="scientific">Streptomyces lydicamycinicus</name>
    <dbReference type="NCBI Taxonomy" id="1546107"/>
    <lineage>
        <taxon>Bacteria</taxon>
        <taxon>Bacillati</taxon>
        <taxon>Actinomycetota</taxon>
        <taxon>Actinomycetes</taxon>
        <taxon>Kitasatosporales</taxon>
        <taxon>Streptomycetaceae</taxon>
        <taxon>Streptomyces</taxon>
    </lineage>
</organism>
<keyword evidence="1" id="KW-0436">Ligase</keyword>
<keyword evidence="2" id="KW-1185">Reference proteome</keyword>
<dbReference type="Proteomes" id="UP000048965">
    <property type="component" value="Unassembled WGS sequence"/>
</dbReference>
<sequence length="133" mass="14225">MPGTDPNGSGAQARRWDCRAPCPALAVRGSNLYCAIRGHDSNIWFAGFDGAGWGGFQKAPRDHPHGTCDHRTQHRRPLLRLRLRRLLITAVVPSSPTGGDGTTVHHGCLDKGPRRVSSITSAASLQGLAARLA</sequence>
<accession>A0A0P4RHV1</accession>